<evidence type="ECO:0000313" key="1">
    <source>
        <dbReference type="EMBL" id="MDB8688921.1"/>
    </source>
</evidence>
<proteinExistence type="predicted"/>
<accession>A0A415SCV8</accession>
<reference evidence="2 3" key="1">
    <citation type="submission" date="2018-08" db="EMBL/GenBank/DDBJ databases">
        <title>A genome reference for cultivated species of the human gut microbiota.</title>
        <authorList>
            <person name="Zou Y."/>
            <person name="Xue W."/>
            <person name="Luo G."/>
        </authorList>
    </citation>
    <scope>NUCLEOTIDE SEQUENCE [LARGE SCALE GENOMIC DNA]</scope>
    <source>
        <strain evidence="2 3">AF33-12</strain>
    </source>
</reference>
<dbReference type="EMBL" id="QRQE01000006">
    <property type="protein sequence ID" value="RHM80383.1"/>
    <property type="molecule type" value="Genomic_DNA"/>
</dbReference>
<protein>
    <submittedName>
        <fullName evidence="2">Uncharacterized protein</fullName>
    </submittedName>
</protein>
<sequence>MARINKIFFVFATFLMVFNLIGCSSKNTENNDDLTTTSNMKLIYEETISPNKEFVEKEDIVNYTVEVYQDKDNAILVNSKSNSEFFKPLQYELELDTSITKEDIDIEWTTLMGNPISTKDDQLGIAYVSISENGELVSKRKISFINGAIEIIEDTLNKE</sequence>
<evidence type="ECO:0000313" key="2">
    <source>
        <dbReference type="EMBL" id="RHM80383.1"/>
    </source>
</evidence>
<gene>
    <name evidence="2" type="ORF">DWZ50_03985</name>
    <name evidence="1" type="ORF">PNW85_20240</name>
</gene>
<name>A0A415SCV8_MEDGN</name>
<evidence type="ECO:0000313" key="3">
    <source>
        <dbReference type="Proteomes" id="UP000285610"/>
    </source>
</evidence>
<dbReference type="RefSeq" id="WP_118444303.1">
    <property type="nucleotide sequence ID" value="NZ_JAQMLA010000159.1"/>
</dbReference>
<dbReference type="EMBL" id="JAQMLA010000159">
    <property type="protein sequence ID" value="MDB8688921.1"/>
    <property type="molecule type" value="Genomic_DNA"/>
</dbReference>
<dbReference type="AlphaFoldDB" id="A0A415SCV8"/>
<organism evidence="2 3">
    <name type="scientific">Mediterraneibacter gnavus</name>
    <name type="common">Ruminococcus gnavus</name>
    <dbReference type="NCBI Taxonomy" id="33038"/>
    <lineage>
        <taxon>Bacteria</taxon>
        <taxon>Bacillati</taxon>
        <taxon>Bacillota</taxon>
        <taxon>Clostridia</taxon>
        <taxon>Lachnospirales</taxon>
        <taxon>Lachnospiraceae</taxon>
        <taxon>Mediterraneibacter</taxon>
    </lineage>
</organism>
<dbReference type="Proteomes" id="UP001212160">
    <property type="component" value="Unassembled WGS sequence"/>
</dbReference>
<comment type="caution">
    <text evidence="2">The sequence shown here is derived from an EMBL/GenBank/DDBJ whole genome shotgun (WGS) entry which is preliminary data.</text>
</comment>
<dbReference type="Proteomes" id="UP000285610">
    <property type="component" value="Unassembled WGS sequence"/>
</dbReference>
<reference evidence="1" key="2">
    <citation type="submission" date="2023-01" db="EMBL/GenBank/DDBJ databases">
        <title>Human gut microbiome strain richness.</title>
        <authorList>
            <person name="Chen-Liaw A."/>
        </authorList>
    </citation>
    <scope>NUCLEOTIDE SEQUENCE</scope>
    <source>
        <strain evidence="1">RTP21484st1_H11_RTP21484_190118</strain>
    </source>
</reference>